<keyword evidence="2" id="KW-1185">Reference proteome</keyword>
<organism evidence="1 2">
    <name type="scientific">Candidatus Endonucleibacter bathymodioli</name>
    <dbReference type="NCBI Taxonomy" id="539814"/>
    <lineage>
        <taxon>Bacteria</taxon>
        <taxon>Pseudomonadati</taxon>
        <taxon>Pseudomonadota</taxon>
        <taxon>Gammaproteobacteria</taxon>
        <taxon>Oceanospirillales</taxon>
        <taxon>Endozoicomonadaceae</taxon>
        <taxon>Candidatus Endonucleibacter</taxon>
    </lineage>
</organism>
<evidence type="ECO:0000313" key="1">
    <source>
        <dbReference type="EMBL" id="MDP0588931.1"/>
    </source>
</evidence>
<dbReference type="Proteomes" id="UP001178148">
    <property type="component" value="Unassembled WGS sequence"/>
</dbReference>
<proteinExistence type="predicted"/>
<reference evidence="1 2" key="1">
    <citation type="journal article" date="2023" name="bioRxiv">
        <title>An intranuclear bacterial parasite of deep-sea mussels expresses apoptosis inhibitors acquired from its host.</title>
        <authorList>
            <person name="Gonzalez Porras M.A."/>
            <person name="Assie A."/>
            <person name="Tietjen M."/>
            <person name="Violette M."/>
            <person name="Kleiner M."/>
            <person name="Gruber-Vodicka H."/>
            <person name="Dubilier N."/>
            <person name="Leisch N."/>
        </authorList>
    </citation>
    <scope>NUCLEOTIDE SEQUENCE [LARGE SCALE GENOMIC DNA]</scope>
    <source>
        <strain evidence="1">IAP13</strain>
    </source>
</reference>
<accession>A0AA90SMK3</accession>
<dbReference type="AlphaFoldDB" id="A0AA90SMK3"/>
<name>A0AA90SMK3_9GAMM</name>
<dbReference type="EMBL" id="JASXSV010000008">
    <property type="protein sequence ID" value="MDP0588931.1"/>
    <property type="molecule type" value="Genomic_DNA"/>
</dbReference>
<evidence type="ECO:0000313" key="2">
    <source>
        <dbReference type="Proteomes" id="UP001178148"/>
    </source>
</evidence>
<gene>
    <name evidence="1" type="ORF">QS748_06960</name>
</gene>
<sequence>MPKFKGCRIGTIREGEDIATIWAKGNGPHAVFVVINIGFFCPFLTQAPDPDGTMIKAKCQMKAVGAEADFAELLFDEDAAHSLHTAVLHHGLSCSRIRLARHRPCAFC</sequence>
<comment type="caution">
    <text evidence="1">The sequence shown here is derived from an EMBL/GenBank/DDBJ whole genome shotgun (WGS) entry which is preliminary data.</text>
</comment>
<protein>
    <submittedName>
        <fullName evidence="1">Uncharacterized protein</fullName>
    </submittedName>
</protein>